<comment type="subcellular location">
    <subcellularLocation>
        <location evidence="2">Cytoplasm</location>
    </subcellularLocation>
    <subcellularLocation>
        <location evidence="1">Nucleus</location>
    </subcellularLocation>
</comment>
<keyword evidence="10" id="KW-1185">Reference proteome</keyword>
<comment type="subunit">
    <text evidence="7">PP2A consists of a common heterodimeric core enzyme, composed of a 36 kDa catalytic subunit (subunit C) and a 65 kDa constant regulatory subunit (PR65 or subunit A), that associates with a variety of regulatory subunits. Proteins that associate with the core dimer include three families of regulatory subunits B (the R2/B/PR55/B55, R3/B''/PR72/PR130/PR59 and R5/B'/B56 families), the 48 kDa variable regulatory subunit, viral proteins, and cell signaling molecules.</text>
</comment>
<evidence type="ECO:0000313" key="9">
    <source>
        <dbReference type="EMBL" id="WFD27460.1"/>
    </source>
</evidence>
<evidence type="ECO:0000256" key="3">
    <source>
        <dbReference type="ARBA" id="ARBA00008259"/>
    </source>
</evidence>
<keyword evidence="5" id="KW-0597">Phosphoprotein</keyword>
<dbReference type="SUPFAM" id="SSF48371">
    <property type="entry name" value="ARM repeat"/>
    <property type="match status" value="1"/>
</dbReference>
<evidence type="ECO:0000256" key="5">
    <source>
        <dbReference type="ARBA" id="ARBA00022553"/>
    </source>
</evidence>
<dbReference type="GO" id="GO:0000159">
    <property type="term" value="C:protein phosphatase type 2A complex"/>
    <property type="evidence" value="ECO:0007669"/>
    <property type="project" value="InterPro"/>
</dbReference>
<dbReference type="GO" id="GO:0019888">
    <property type="term" value="F:protein phosphatase regulator activity"/>
    <property type="evidence" value="ECO:0007669"/>
    <property type="project" value="InterPro"/>
</dbReference>
<evidence type="ECO:0000256" key="6">
    <source>
        <dbReference type="ARBA" id="ARBA00023242"/>
    </source>
</evidence>
<gene>
    <name evidence="9" type="primary">RTS1</name>
    <name evidence="9" type="ORF">MNAN1_002457</name>
</gene>
<evidence type="ECO:0000256" key="8">
    <source>
        <dbReference type="SAM" id="MobiDB-lite"/>
    </source>
</evidence>
<accession>A0AAF0J7W4</accession>
<dbReference type="GO" id="GO:0005816">
    <property type="term" value="C:spindle pole body"/>
    <property type="evidence" value="ECO:0007669"/>
    <property type="project" value="UniProtKB-ARBA"/>
</dbReference>
<dbReference type="GO" id="GO:0005634">
    <property type="term" value="C:nucleus"/>
    <property type="evidence" value="ECO:0007669"/>
    <property type="project" value="UniProtKB-SubCell"/>
</dbReference>
<feature type="compositionally biased region" description="Polar residues" evidence="8">
    <location>
        <begin position="31"/>
        <end position="46"/>
    </location>
</feature>
<dbReference type="InterPro" id="IPR011989">
    <property type="entry name" value="ARM-like"/>
</dbReference>
<keyword evidence="6" id="KW-0539">Nucleus</keyword>
<dbReference type="FunFam" id="1.25.10.10:FF:000016">
    <property type="entry name" value="Serine/threonine-protein phosphatase 2A 56 kDa regulatory subunit"/>
    <property type="match status" value="1"/>
</dbReference>
<proteinExistence type="inferred from homology"/>
<feature type="region of interest" description="Disordered" evidence="8">
    <location>
        <begin position="533"/>
        <end position="577"/>
    </location>
</feature>
<dbReference type="PANTHER" id="PTHR10257">
    <property type="entry name" value="SERINE/THREONINE PROTEIN PHOSPHATASE 2A PP2A REGULATORY SUBUNIT B"/>
    <property type="match status" value="1"/>
</dbReference>
<dbReference type="AlphaFoldDB" id="A0AAF0J7W4"/>
<dbReference type="GO" id="GO:1901991">
    <property type="term" value="P:negative regulation of mitotic cell cycle phase transition"/>
    <property type="evidence" value="ECO:0007669"/>
    <property type="project" value="UniProtKB-ARBA"/>
</dbReference>
<dbReference type="Pfam" id="PF01603">
    <property type="entry name" value="B56"/>
    <property type="match status" value="1"/>
</dbReference>
<dbReference type="GO" id="GO:0051754">
    <property type="term" value="P:meiotic sister chromatid cohesion, centromeric"/>
    <property type="evidence" value="ECO:0007669"/>
    <property type="project" value="UniProtKB-ARBA"/>
</dbReference>
<comment type="similarity">
    <text evidence="3">Belongs to the phosphatase 2A regulatory subunit B family.</text>
</comment>
<evidence type="ECO:0000313" key="10">
    <source>
        <dbReference type="Proteomes" id="UP001213623"/>
    </source>
</evidence>
<dbReference type="GO" id="GO:0005737">
    <property type="term" value="C:cytoplasm"/>
    <property type="evidence" value="ECO:0007669"/>
    <property type="project" value="UniProtKB-SubCell"/>
</dbReference>
<name>A0AAF0J7W4_9BASI</name>
<dbReference type="Gene3D" id="1.25.10.10">
    <property type="entry name" value="Leucine-rich Repeat Variant"/>
    <property type="match status" value="1"/>
</dbReference>
<keyword evidence="4" id="KW-0963">Cytoplasm</keyword>
<sequence length="596" mass="68037">MARVRQPVTPTMAPKDTIPPSRTPPRKQRSSRIQPTETRTLESLPSFSDVAPSEKTALFVKKLRQCTTVFDFTDASTELAGKQIKAQALQEMLEYVTTQRGAITEPIYPEMVNMFAANLFRTIPPPSSALGDMFDPEEDEPVLELAWPHLQLVYELFLRFIESTELNTSIAKRYIDHGFVLQLLDLFDSEDPRERDFLKTTLHRIYGKFLNLRAFIRRSINNVFFQFIYETERHNGIAELLEILGSIINGFALPLKEEHKVFLSRVLLPLHKVRSLAMYHPQLAYCVVQFIEKDSSLAEEVVMGLLRFWPKTNSQKEVMFLNEVEEVLDVIEPPDFAKIQVPLFQQVARCIESQHFQVAERALYFWNNEYIVNLMGDNIQIILPIVFGSLYENSKAHWNPYVYPSHTFSTIHTLVYNALKLFMEINPAFFDLVSTEHQYQMTTAEQRRQERDRAWKRVNADALRNSRRHGLQLPQDILSSGVEAKSDTSRRPSLIHDKCAFNDMIPLAKSLSGLAPPALSLASSTGVVHGLHPSAEVLSKDPRSSTPNAETLSYEDRELSPNSTAGTSHTSDFEDAETSILHDLADHIVPAYLEQE</sequence>
<evidence type="ECO:0000256" key="1">
    <source>
        <dbReference type="ARBA" id="ARBA00004123"/>
    </source>
</evidence>
<reference evidence="9" key="1">
    <citation type="submission" date="2023-03" db="EMBL/GenBank/DDBJ databases">
        <title>Mating type loci evolution in Malassezia.</title>
        <authorList>
            <person name="Coelho M.A."/>
        </authorList>
    </citation>
    <scope>NUCLEOTIDE SEQUENCE</scope>
    <source>
        <strain evidence="9">CBS 9557</strain>
    </source>
</reference>
<feature type="compositionally biased region" description="Polar residues" evidence="8">
    <location>
        <begin position="560"/>
        <end position="570"/>
    </location>
</feature>
<evidence type="ECO:0000256" key="4">
    <source>
        <dbReference type="ARBA" id="ARBA00022490"/>
    </source>
</evidence>
<dbReference type="GO" id="GO:0000776">
    <property type="term" value="C:kinetochore"/>
    <property type="evidence" value="ECO:0007669"/>
    <property type="project" value="UniProtKB-ARBA"/>
</dbReference>
<dbReference type="EMBL" id="CP119895">
    <property type="protein sequence ID" value="WFD27460.1"/>
    <property type="molecule type" value="Genomic_DNA"/>
</dbReference>
<dbReference type="InterPro" id="IPR016024">
    <property type="entry name" value="ARM-type_fold"/>
</dbReference>
<dbReference type="PANTHER" id="PTHR10257:SF3">
    <property type="entry name" value="SERINE_THREONINE-PROTEIN PHOSPHATASE 2A 56 KDA REGULATORY SUBUNIT GAMMA ISOFORM"/>
    <property type="match status" value="1"/>
</dbReference>
<dbReference type="GO" id="GO:0098813">
    <property type="term" value="P:nuclear chromosome segregation"/>
    <property type="evidence" value="ECO:0007669"/>
    <property type="project" value="UniProtKB-ARBA"/>
</dbReference>
<protein>
    <submittedName>
        <fullName evidence="9">Serine/threonine-protein phosphatase 2A 56 kDa regulatory subunit delta isoform</fullName>
    </submittedName>
</protein>
<dbReference type="GO" id="GO:0035556">
    <property type="term" value="P:intracellular signal transduction"/>
    <property type="evidence" value="ECO:0007669"/>
    <property type="project" value="UniProtKB-ARBA"/>
</dbReference>
<evidence type="ECO:0000256" key="7">
    <source>
        <dbReference type="ARBA" id="ARBA00064351"/>
    </source>
</evidence>
<feature type="region of interest" description="Disordered" evidence="8">
    <location>
        <begin position="1"/>
        <end position="48"/>
    </location>
</feature>
<evidence type="ECO:0000256" key="2">
    <source>
        <dbReference type="ARBA" id="ARBA00004496"/>
    </source>
</evidence>
<dbReference type="Proteomes" id="UP001213623">
    <property type="component" value="Chromosome 4"/>
</dbReference>
<organism evidence="9 10">
    <name type="scientific">Malassezia nana</name>
    <dbReference type="NCBI Taxonomy" id="180528"/>
    <lineage>
        <taxon>Eukaryota</taxon>
        <taxon>Fungi</taxon>
        <taxon>Dikarya</taxon>
        <taxon>Basidiomycota</taxon>
        <taxon>Ustilaginomycotina</taxon>
        <taxon>Malasseziomycetes</taxon>
        <taxon>Malasseziales</taxon>
        <taxon>Malasseziaceae</taxon>
        <taxon>Malassezia</taxon>
    </lineage>
</organism>
<dbReference type="InterPro" id="IPR002554">
    <property type="entry name" value="PP2A_B56"/>
</dbReference>